<dbReference type="EC" id="2.7.13.3" evidence="3"/>
<dbReference type="SUPFAM" id="SSF55785">
    <property type="entry name" value="PYP-like sensor domain (PAS domain)"/>
    <property type="match status" value="1"/>
</dbReference>
<evidence type="ECO:0000256" key="7">
    <source>
        <dbReference type="ARBA" id="ARBA00022741"/>
    </source>
</evidence>
<dbReference type="PANTHER" id="PTHR43547">
    <property type="entry name" value="TWO-COMPONENT HISTIDINE KINASE"/>
    <property type="match status" value="1"/>
</dbReference>
<feature type="coiled-coil region" evidence="13">
    <location>
        <begin position="155"/>
        <end position="182"/>
    </location>
</feature>
<evidence type="ECO:0000313" key="19">
    <source>
        <dbReference type="Proteomes" id="UP000295689"/>
    </source>
</evidence>
<dbReference type="InterPro" id="IPR036097">
    <property type="entry name" value="HisK_dim/P_sf"/>
</dbReference>
<evidence type="ECO:0000256" key="11">
    <source>
        <dbReference type="ARBA" id="ARBA00023136"/>
    </source>
</evidence>
<keyword evidence="5 12" id="KW-0597">Phosphoprotein</keyword>
<dbReference type="SMART" id="SM00304">
    <property type="entry name" value="HAMP"/>
    <property type="match status" value="1"/>
</dbReference>
<evidence type="ECO:0000256" key="10">
    <source>
        <dbReference type="ARBA" id="ARBA00023012"/>
    </source>
</evidence>
<evidence type="ECO:0000259" key="16">
    <source>
        <dbReference type="PROSITE" id="PS50110"/>
    </source>
</evidence>
<feature type="coiled-coil region" evidence="13">
    <location>
        <begin position="263"/>
        <end position="304"/>
    </location>
</feature>
<evidence type="ECO:0000259" key="17">
    <source>
        <dbReference type="PROSITE" id="PS50885"/>
    </source>
</evidence>
<evidence type="ECO:0000256" key="14">
    <source>
        <dbReference type="SAM" id="Phobius"/>
    </source>
</evidence>
<dbReference type="CDD" id="cd00082">
    <property type="entry name" value="HisKA"/>
    <property type="match status" value="1"/>
</dbReference>
<reference evidence="18 19" key="1">
    <citation type="journal article" date="2015" name="Stand. Genomic Sci.">
        <title>Genomic Encyclopedia of Bacterial and Archaeal Type Strains, Phase III: the genomes of soil and plant-associated and newly described type strains.</title>
        <authorList>
            <person name="Whitman W.B."/>
            <person name="Woyke T."/>
            <person name="Klenk H.P."/>
            <person name="Zhou Y."/>
            <person name="Lilburn T.G."/>
            <person name="Beck B.J."/>
            <person name="De Vos P."/>
            <person name="Vandamme P."/>
            <person name="Eisen J.A."/>
            <person name="Garrity G."/>
            <person name="Hugenholtz P."/>
            <person name="Kyrpides N.C."/>
        </authorList>
    </citation>
    <scope>NUCLEOTIDE SEQUENCE [LARGE SCALE GENOMIC DNA]</scope>
    <source>
        <strain evidence="18 19">CV53</strain>
    </source>
</reference>
<dbReference type="SUPFAM" id="SSF158472">
    <property type="entry name" value="HAMP domain-like"/>
    <property type="match status" value="1"/>
</dbReference>
<dbReference type="Proteomes" id="UP000295689">
    <property type="component" value="Unassembled WGS sequence"/>
</dbReference>
<proteinExistence type="predicted"/>
<keyword evidence="14" id="KW-0812">Transmembrane</keyword>
<keyword evidence="19" id="KW-1185">Reference proteome</keyword>
<dbReference type="InterPro" id="IPR003660">
    <property type="entry name" value="HAMP_dom"/>
</dbReference>
<dbReference type="PROSITE" id="PS50885">
    <property type="entry name" value="HAMP"/>
    <property type="match status" value="1"/>
</dbReference>
<dbReference type="Pfam" id="PF02518">
    <property type="entry name" value="HATPase_c"/>
    <property type="match status" value="1"/>
</dbReference>
<dbReference type="SUPFAM" id="SSF47384">
    <property type="entry name" value="Homodimeric domain of signal transducing histidine kinase"/>
    <property type="match status" value="1"/>
</dbReference>
<feature type="transmembrane region" description="Helical" evidence="14">
    <location>
        <begin position="21"/>
        <end position="46"/>
    </location>
</feature>
<feature type="domain" description="Histidine kinase" evidence="15">
    <location>
        <begin position="594"/>
        <end position="809"/>
    </location>
</feature>
<dbReference type="Gene3D" id="3.30.565.10">
    <property type="entry name" value="Histidine kinase-like ATPase, C-terminal domain"/>
    <property type="match status" value="1"/>
</dbReference>
<dbReference type="Pfam" id="PF00072">
    <property type="entry name" value="Response_reg"/>
    <property type="match status" value="1"/>
</dbReference>
<keyword evidence="7" id="KW-0547">Nucleotide-binding</keyword>
<dbReference type="Gene3D" id="6.10.340.10">
    <property type="match status" value="1"/>
</dbReference>
<evidence type="ECO:0000256" key="1">
    <source>
        <dbReference type="ARBA" id="ARBA00000085"/>
    </source>
</evidence>
<keyword evidence="13" id="KW-0175">Coiled coil</keyword>
<feature type="modified residue" description="4-aspartylphosphate" evidence="12">
    <location>
        <position position="878"/>
    </location>
</feature>
<keyword evidence="8 18" id="KW-0418">Kinase</keyword>
<keyword evidence="11 14" id="KW-0472">Membrane</keyword>
<keyword evidence="9" id="KW-0067">ATP-binding</keyword>
<dbReference type="GO" id="GO:0005524">
    <property type="term" value="F:ATP binding"/>
    <property type="evidence" value="ECO:0007669"/>
    <property type="project" value="UniProtKB-KW"/>
</dbReference>
<dbReference type="PROSITE" id="PS50109">
    <property type="entry name" value="HIS_KIN"/>
    <property type="match status" value="1"/>
</dbReference>
<comment type="catalytic activity">
    <reaction evidence="1">
        <text>ATP + protein L-histidine = ADP + protein N-phospho-L-histidine.</text>
        <dbReference type="EC" id="2.7.13.3"/>
    </reaction>
</comment>
<dbReference type="InterPro" id="IPR011006">
    <property type="entry name" value="CheY-like_superfamily"/>
</dbReference>
<dbReference type="InterPro" id="IPR035965">
    <property type="entry name" value="PAS-like_dom_sf"/>
</dbReference>
<sequence length="964" mass="110103">MEFRPLARINKYFHKSLARQYIFLMGHLVVALVILAAVLLSSLHYLNEYYSSQNKALERKEALATEINKEFTSVFLDIRGYIAFGNKALKDQAVGLEPEIRSHIREFKKYADNRSDREFIEEVEEFSDYYFITTLPKAIEDYESDHVEEVVNTANTQATARLQAFQKELDDYLEINEDLLDESFEHLTKMQTYIQIGFILFVLILLLVFQRVTRLMFKRIGQPLSQLAAAANDVASGRKATIEVDTNRVDELGILSHAFNKMVQSIKEKEQNLISQNEELVAQQDELQAQQYELENTLEILKSNEERVKNRNSLVNTLSNSLDKQGLLESTVLHMCRIIEADSGIIALVEEEAVASFGVSRAGMDQFKEHLSNSGYMERLKAENKPFIIKRESQAFEKGFHTSTMYLSDLYLPIFLTGERLFAVMVFSRFGEPFEKRLIEEYSALGQNIGIALDKVNHYEKSEEERVLNQDILDTIKEGVQLIGTDGRILQVNKQLCEMFNATELTNTPWQQWTSLMQEAIVEGEKFIEFVGIELDGNLEDHHFIYTMKRSRQIYKVYTENLFRGKDKFGTILVHRNITKEFEVDQMKSEFVSTVSHELRTPLASILGFTELMINRDLKAERQKKYLNTIYQEAKRLTALINDFLDVQRMEAGKQTYEKNYLNLLEVIDKVIDLQQINAPNHKIELESDFKVVQVLGDREKLGQAFTNLVSNAVKYSPSGGNVTVTVKAENNKVLVSVKDEGLGIPEDAMANLFTKFYRVDNSDRRKIGGTGLGLAIVQEIIKAHEGEIHVNSQYGKGSTFTVILPGGTKPLNEDRDKFKNIHGRDGYKVLVIEDDQSLAELMTEELNGSGFQAFHSKNDVETKSFLKKFIPDAIVLDILLGDESVNGWEIMNILKRNEKTRHIPIIVSTALDEKAKGFQLGAHDFLVKPYQQSRLSAAIMQTLTKMGKVGQILIPENDEHSKT</sequence>
<evidence type="ECO:0000256" key="12">
    <source>
        <dbReference type="PROSITE-ProRule" id="PRU00169"/>
    </source>
</evidence>
<dbReference type="SMART" id="SM00448">
    <property type="entry name" value="REC"/>
    <property type="match status" value="1"/>
</dbReference>
<evidence type="ECO:0000256" key="9">
    <source>
        <dbReference type="ARBA" id="ARBA00022840"/>
    </source>
</evidence>
<dbReference type="Gene3D" id="3.30.450.40">
    <property type="match status" value="1"/>
</dbReference>
<protein>
    <recommendedName>
        <fullName evidence="3">histidine kinase</fullName>
        <ecNumber evidence="3">2.7.13.3</ecNumber>
    </recommendedName>
</protein>
<dbReference type="GO" id="GO:0005886">
    <property type="term" value="C:plasma membrane"/>
    <property type="evidence" value="ECO:0007669"/>
    <property type="project" value="UniProtKB-SubCell"/>
</dbReference>
<dbReference type="Pfam" id="PF00672">
    <property type="entry name" value="HAMP"/>
    <property type="match status" value="1"/>
</dbReference>
<dbReference type="CDD" id="cd00075">
    <property type="entry name" value="HATPase"/>
    <property type="match status" value="1"/>
</dbReference>
<evidence type="ECO:0000256" key="3">
    <source>
        <dbReference type="ARBA" id="ARBA00012438"/>
    </source>
</evidence>
<dbReference type="InterPro" id="IPR004358">
    <property type="entry name" value="Sig_transdc_His_kin-like_C"/>
</dbReference>
<dbReference type="PANTHER" id="PTHR43547:SF2">
    <property type="entry name" value="HYBRID SIGNAL TRANSDUCTION HISTIDINE KINASE C"/>
    <property type="match status" value="1"/>
</dbReference>
<feature type="domain" description="Response regulatory" evidence="16">
    <location>
        <begin position="829"/>
        <end position="944"/>
    </location>
</feature>
<dbReference type="InterPro" id="IPR005467">
    <property type="entry name" value="His_kinase_dom"/>
</dbReference>
<dbReference type="Pfam" id="PF00512">
    <property type="entry name" value="HisKA"/>
    <property type="match status" value="1"/>
</dbReference>
<dbReference type="PRINTS" id="PR00344">
    <property type="entry name" value="BCTRLSENSOR"/>
</dbReference>
<dbReference type="FunFam" id="1.10.287.130:FF:000001">
    <property type="entry name" value="Two-component sensor histidine kinase"/>
    <property type="match status" value="1"/>
</dbReference>
<dbReference type="EMBL" id="SLVV01000001">
    <property type="protein sequence ID" value="TCN28031.1"/>
    <property type="molecule type" value="Genomic_DNA"/>
</dbReference>
<organism evidence="18 19">
    <name type="scientific">Mesobacillus foraminis</name>
    <dbReference type="NCBI Taxonomy" id="279826"/>
    <lineage>
        <taxon>Bacteria</taxon>
        <taxon>Bacillati</taxon>
        <taxon>Bacillota</taxon>
        <taxon>Bacilli</taxon>
        <taxon>Bacillales</taxon>
        <taxon>Bacillaceae</taxon>
        <taxon>Mesobacillus</taxon>
    </lineage>
</organism>
<dbReference type="SUPFAM" id="SSF55781">
    <property type="entry name" value="GAF domain-like"/>
    <property type="match status" value="1"/>
</dbReference>
<evidence type="ECO:0000256" key="6">
    <source>
        <dbReference type="ARBA" id="ARBA00022679"/>
    </source>
</evidence>
<dbReference type="CDD" id="cd06225">
    <property type="entry name" value="HAMP"/>
    <property type="match status" value="1"/>
</dbReference>
<gene>
    <name evidence="18" type="ORF">EV146_101362</name>
</gene>
<evidence type="ECO:0000256" key="5">
    <source>
        <dbReference type="ARBA" id="ARBA00022553"/>
    </source>
</evidence>
<feature type="domain" description="HAMP" evidence="17">
    <location>
        <begin position="218"/>
        <end position="271"/>
    </location>
</feature>
<accession>A0A4R2BLH2</accession>
<keyword evidence="10" id="KW-0902">Two-component regulatory system</keyword>
<dbReference type="SMART" id="SM00387">
    <property type="entry name" value="HATPase_c"/>
    <property type="match status" value="1"/>
</dbReference>
<comment type="subcellular location">
    <subcellularLocation>
        <location evidence="2">Cell membrane</location>
        <topology evidence="2">Multi-pass membrane protein</topology>
    </subcellularLocation>
</comment>
<dbReference type="InterPro" id="IPR003661">
    <property type="entry name" value="HisK_dim/P_dom"/>
</dbReference>
<keyword evidence="4" id="KW-1003">Cell membrane</keyword>
<dbReference type="GO" id="GO:0000155">
    <property type="term" value="F:phosphorelay sensor kinase activity"/>
    <property type="evidence" value="ECO:0007669"/>
    <property type="project" value="InterPro"/>
</dbReference>
<evidence type="ECO:0000256" key="13">
    <source>
        <dbReference type="SAM" id="Coils"/>
    </source>
</evidence>
<dbReference type="SUPFAM" id="SSF52172">
    <property type="entry name" value="CheY-like"/>
    <property type="match status" value="1"/>
</dbReference>
<dbReference type="Gene3D" id="3.40.50.2300">
    <property type="match status" value="1"/>
</dbReference>
<dbReference type="PROSITE" id="PS50110">
    <property type="entry name" value="RESPONSE_REGULATORY"/>
    <property type="match status" value="1"/>
</dbReference>
<dbReference type="Gene3D" id="1.10.287.130">
    <property type="match status" value="1"/>
</dbReference>
<comment type="caution">
    <text evidence="18">The sequence shown here is derived from an EMBL/GenBank/DDBJ whole genome shotgun (WGS) entry which is preliminary data.</text>
</comment>
<dbReference type="Gene3D" id="3.30.450.20">
    <property type="entry name" value="PAS domain"/>
    <property type="match status" value="1"/>
</dbReference>
<keyword evidence="14" id="KW-1133">Transmembrane helix</keyword>
<dbReference type="SMART" id="SM00388">
    <property type="entry name" value="HisKA"/>
    <property type="match status" value="1"/>
</dbReference>
<dbReference type="InterPro" id="IPR003594">
    <property type="entry name" value="HATPase_dom"/>
</dbReference>
<evidence type="ECO:0000259" key="15">
    <source>
        <dbReference type="PROSITE" id="PS50109"/>
    </source>
</evidence>
<keyword evidence="6" id="KW-0808">Transferase</keyword>
<dbReference type="FunFam" id="3.30.565.10:FF:000006">
    <property type="entry name" value="Sensor histidine kinase WalK"/>
    <property type="match status" value="1"/>
</dbReference>
<evidence type="ECO:0000256" key="4">
    <source>
        <dbReference type="ARBA" id="ARBA00022475"/>
    </source>
</evidence>
<feature type="transmembrane region" description="Helical" evidence="14">
    <location>
        <begin position="192"/>
        <end position="209"/>
    </location>
</feature>
<dbReference type="RefSeq" id="WP_132001132.1">
    <property type="nucleotide sequence ID" value="NZ_JABUHM010000006.1"/>
</dbReference>
<evidence type="ECO:0000256" key="2">
    <source>
        <dbReference type="ARBA" id="ARBA00004651"/>
    </source>
</evidence>
<dbReference type="AlphaFoldDB" id="A0A4R2BLH2"/>
<dbReference type="InterPro" id="IPR029016">
    <property type="entry name" value="GAF-like_dom_sf"/>
</dbReference>
<dbReference type="InterPro" id="IPR001789">
    <property type="entry name" value="Sig_transdc_resp-reg_receiver"/>
</dbReference>
<name>A0A4R2BLH2_9BACI</name>
<evidence type="ECO:0000256" key="8">
    <source>
        <dbReference type="ARBA" id="ARBA00022777"/>
    </source>
</evidence>
<dbReference type="InterPro" id="IPR036890">
    <property type="entry name" value="HATPase_C_sf"/>
</dbReference>
<evidence type="ECO:0000313" key="18">
    <source>
        <dbReference type="EMBL" id="TCN28031.1"/>
    </source>
</evidence>
<dbReference type="SUPFAM" id="SSF55874">
    <property type="entry name" value="ATPase domain of HSP90 chaperone/DNA topoisomerase II/histidine kinase"/>
    <property type="match status" value="1"/>
</dbReference>